<accession>A0A9P0HT69</accession>
<evidence type="ECO:0000313" key="1">
    <source>
        <dbReference type="EMBL" id="CAH1407374.1"/>
    </source>
</evidence>
<proteinExistence type="predicted"/>
<keyword evidence="2" id="KW-1185">Reference proteome</keyword>
<sequence length="59" mass="6732">MKIVLNCHIRYCWCATIDQPQDAKQAAGNYTVYCETFSSQSFRLHPAAILLFILLLTPL</sequence>
<gene>
    <name evidence="1" type="ORF">NEZAVI_LOCUS15094</name>
</gene>
<dbReference type="Proteomes" id="UP001152798">
    <property type="component" value="Chromosome 7"/>
</dbReference>
<dbReference type="OrthoDB" id="289431at2759"/>
<dbReference type="AlphaFoldDB" id="A0A9P0HT69"/>
<organism evidence="1 2">
    <name type="scientific">Nezara viridula</name>
    <name type="common">Southern green stink bug</name>
    <name type="synonym">Cimex viridulus</name>
    <dbReference type="NCBI Taxonomy" id="85310"/>
    <lineage>
        <taxon>Eukaryota</taxon>
        <taxon>Metazoa</taxon>
        <taxon>Ecdysozoa</taxon>
        <taxon>Arthropoda</taxon>
        <taxon>Hexapoda</taxon>
        <taxon>Insecta</taxon>
        <taxon>Pterygota</taxon>
        <taxon>Neoptera</taxon>
        <taxon>Paraneoptera</taxon>
        <taxon>Hemiptera</taxon>
        <taxon>Heteroptera</taxon>
        <taxon>Panheteroptera</taxon>
        <taxon>Pentatomomorpha</taxon>
        <taxon>Pentatomoidea</taxon>
        <taxon>Pentatomidae</taxon>
        <taxon>Pentatominae</taxon>
        <taxon>Nezara</taxon>
    </lineage>
</organism>
<protein>
    <submittedName>
        <fullName evidence="1">Uncharacterized protein</fullName>
    </submittedName>
</protein>
<name>A0A9P0HT69_NEZVI</name>
<reference evidence="1" key="1">
    <citation type="submission" date="2022-01" db="EMBL/GenBank/DDBJ databases">
        <authorList>
            <person name="King R."/>
        </authorList>
    </citation>
    <scope>NUCLEOTIDE SEQUENCE</scope>
</reference>
<dbReference type="EMBL" id="OV725083">
    <property type="protein sequence ID" value="CAH1407374.1"/>
    <property type="molecule type" value="Genomic_DNA"/>
</dbReference>
<evidence type="ECO:0000313" key="2">
    <source>
        <dbReference type="Proteomes" id="UP001152798"/>
    </source>
</evidence>